<gene>
    <name evidence="5" type="ORF">ACJMK2_037280</name>
</gene>
<evidence type="ECO:0008006" key="7">
    <source>
        <dbReference type="Google" id="ProtNLM"/>
    </source>
</evidence>
<feature type="repeat" description="WD" evidence="3">
    <location>
        <begin position="470"/>
        <end position="511"/>
    </location>
</feature>
<dbReference type="SUPFAM" id="SSF50978">
    <property type="entry name" value="WD40 repeat-like"/>
    <property type="match status" value="3"/>
</dbReference>
<dbReference type="InterPro" id="IPR051242">
    <property type="entry name" value="WD-EF-hand_domain"/>
</dbReference>
<dbReference type="PROSITE" id="PS50082">
    <property type="entry name" value="WD_REPEATS_2"/>
    <property type="match status" value="3"/>
</dbReference>
<sequence length="992" mass="113969">MAEGATEGLQRPYTVGTFQTKLNEFQELMKDITLQDVEATPEERRQMITENLRFDQFCDTLKELFGSDIKNQDLKALYRKISTNPDAKVDWSELFGYIQTSAEEKEEVMVGEEVSVFTVSKRRRVGEAAGDKKRRDTVQSIRFVPSLDCYITCSQKGTIAVWTSKLRLQGCVDINEIAWVTGCDYLPNIRRVACCTERSINIWDNRSKGKNQHIFSIKPFDHSPQCMTVLPRSYSTLEDIILFGDDQGYMNVLTVAAKDLTMKNSKGGEKRQSKDQNFVHVIEPPKLTQEVRWVSIPKGVNAFDYCIKANIIATGGVDKVIRVWHPHIFSRPTGKLLGHLFTIVDICCNERDQHIISLSTARVFRVWDIHTLTSLQVFTDNEERPGERRIYSMIFDNKHERLLTGSSVIDAWPLTRAVQDTMQVPHTHDRPISQILFNKDLGQIITVCTESVLKVWEMDTGKLVYTIPECHGTNIEVTAVTLDSSGYRLATGAFNGSIRIWDFGSGQLIKKRDGRPTDEDLSISGLVYSFLESDRVLIASGWNNKIRIFLDTNENYDLPVIREFKDVYYYGTKLTGDPFRTTPLPDIGESISPMPTSRGASQLSHHSEDMPGIMKKPNIFASHDVTCVFYFPPNQLYTGCRNGDVLLWNIEKSYIDDIFELTESDEIINTMRDADDEPPKVGTDKKINMLKILTHRVRKLDPAFIRKQIVFQQTEKEEDKEKDSKPEEESKTDGEVRSQTQRTRLESRASQILKTKSTVGKETDSKMESNTVVEEPQQQQQQQMFEDKEISEDKDENRNKKEEKNKEIDEENERDKVDVEAEEGKSDDKKFIIETYDPILVTVHQDSYIRFWDMKGYLTLWDIGKFLENPESEQEDLIKQVICWRAHLSRIVTLSYIDHLKCIVSGSLDGSARLWWGMNGRFLGFFGQHRPFNFSTSEEKAGPPTLPYDITEGPLLPTKSVSAKQKIRPVKKYEYPLKFDEKKTDYDNHVDN</sequence>
<proteinExistence type="predicted"/>
<accession>A0ABD3WNC2</accession>
<dbReference type="Proteomes" id="UP001634394">
    <property type="component" value="Unassembled WGS sequence"/>
</dbReference>
<keyword evidence="2" id="KW-0677">Repeat</keyword>
<evidence type="ECO:0000256" key="2">
    <source>
        <dbReference type="ARBA" id="ARBA00022737"/>
    </source>
</evidence>
<reference evidence="5 6" key="1">
    <citation type="submission" date="2024-11" db="EMBL/GenBank/DDBJ databases">
        <title>Chromosome-level genome assembly of the freshwater bivalve Anodonta woodiana.</title>
        <authorList>
            <person name="Chen X."/>
        </authorList>
    </citation>
    <scope>NUCLEOTIDE SEQUENCE [LARGE SCALE GENOMIC DNA]</scope>
    <source>
        <strain evidence="5">MN2024</strain>
        <tissue evidence="5">Gills</tissue>
    </source>
</reference>
<keyword evidence="6" id="KW-1185">Reference proteome</keyword>
<dbReference type="SMART" id="SM00320">
    <property type="entry name" value="WD40"/>
    <property type="match status" value="8"/>
</dbReference>
<dbReference type="InterPro" id="IPR015943">
    <property type="entry name" value="WD40/YVTN_repeat-like_dom_sf"/>
</dbReference>
<dbReference type="InterPro" id="IPR001680">
    <property type="entry name" value="WD40_rpt"/>
</dbReference>
<feature type="compositionally biased region" description="Basic and acidic residues" evidence="4">
    <location>
        <begin position="714"/>
        <end position="736"/>
    </location>
</feature>
<dbReference type="InterPro" id="IPR019775">
    <property type="entry name" value="WD40_repeat_CS"/>
</dbReference>
<dbReference type="AlphaFoldDB" id="A0ABD3WNC2"/>
<dbReference type="Gene3D" id="2.130.10.10">
    <property type="entry name" value="YVTN repeat-like/Quinoprotein amine dehydrogenase"/>
    <property type="match status" value="4"/>
</dbReference>
<dbReference type="PROSITE" id="PS50294">
    <property type="entry name" value="WD_REPEATS_REGION"/>
    <property type="match status" value="1"/>
</dbReference>
<evidence type="ECO:0000256" key="3">
    <source>
        <dbReference type="PROSITE-ProRule" id="PRU00221"/>
    </source>
</evidence>
<name>A0ABD3WNC2_SINWO</name>
<dbReference type="EMBL" id="JBJQND010000006">
    <property type="protein sequence ID" value="KAL3874237.1"/>
    <property type="molecule type" value="Genomic_DNA"/>
</dbReference>
<organism evidence="5 6">
    <name type="scientific">Sinanodonta woodiana</name>
    <name type="common">Chinese pond mussel</name>
    <name type="synonym">Anodonta woodiana</name>
    <dbReference type="NCBI Taxonomy" id="1069815"/>
    <lineage>
        <taxon>Eukaryota</taxon>
        <taxon>Metazoa</taxon>
        <taxon>Spiralia</taxon>
        <taxon>Lophotrochozoa</taxon>
        <taxon>Mollusca</taxon>
        <taxon>Bivalvia</taxon>
        <taxon>Autobranchia</taxon>
        <taxon>Heteroconchia</taxon>
        <taxon>Palaeoheterodonta</taxon>
        <taxon>Unionida</taxon>
        <taxon>Unionoidea</taxon>
        <taxon>Unionidae</taxon>
        <taxon>Unioninae</taxon>
        <taxon>Sinanodonta</taxon>
    </lineage>
</organism>
<protein>
    <recommendedName>
        <fullName evidence="7">WD repeat-containing protein on Y chromosome</fullName>
    </recommendedName>
</protein>
<feature type="repeat" description="WD" evidence="3">
    <location>
        <begin position="425"/>
        <end position="466"/>
    </location>
</feature>
<evidence type="ECO:0000313" key="5">
    <source>
        <dbReference type="EMBL" id="KAL3874237.1"/>
    </source>
</evidence>
<dbReference type="PANTHER" id="PTHR44324">
    <property type="entry name" value="WD40 REPEAT DOMAIN 95"/>
    <property type="match status" value="1"/>
</dbReference>
<dbReference type="Pfam" id="PF00400">
    <property type="entry name" value="WD40"/>
    <property type="match status" value="2"/>
</dbReference>
<feature type="compositionally biased region" description="Polar residues" evidence="4">
    <location>
        <begin position="737"/>
        <end position="758"/>
    </location>
</feature>
<dbReference type="InterPro" id="IPR036322">
    <property type="entry name" value="WD40_repeat_dom_sf"/>
</dbReference>
<feature type="repeat" description="WD" evidence="3">
    <location>
        <begin position="884"/>
        <end position="915"/>
    </location>
</feature>
<comment type="caution">
    <text evidence="5">The sequence shown here is derived from an EMBL/GenBank/DDBJ whole genome shotgun (WGS) entry which is preliminary data.</text>
</comment>
<feature type="compositionally biased region" description="Basic and acidic residues" evidence="4">
    <location>
        <begin position="795"/>
        <end position="821"/>
    </location>
</feature>
<evidence type="ECO:0000256" key="4">
    <source>
        <dbReference type="SAM" id="MobiDB-lite"/>
    </source>
</evidence>
<evidence type="ECO:0000313" key="6">
    <source>
        <dbReference type="Proteomes" id="UP001634394"/>
    </source>
</evidence>
<dbReference type="PROSITE" id="PS00678">
    <property type="entry name" value="WD_REPEATS_1"/>
    <property type="match status" value="1"/>
</dbReference>
<feature type="region of interest" description="Disordered" evidence="4">
    <location>
        <begin position="714"/>
        <end position="821"/>
    </location>
</feature>
<dbReference type="PANTHER" id="PTHR44324:SF2">
    <property type="entry name" value="WD REPEAT-CONTAINING PROTEIN 64"/>
    <property type="match status" value="1"/>
</dbReference>
<keyword evidence="1 3" id="KW-0853">WD repeat</keyword>
<evidence type="ECO:0000256" key="1">
    <source>
        <dbReference type="ARBA" id="ARBA00022574"/>
    </source>
</evidence>